<dbReference type="SMART" id="SM00283">
    <property type="entry name" value="MA"/>
    <property type="match status" value="1"/>
</dbReference>
<reference evidence="7 8" key="1">
    <citation type="submission" date="2014-05" db="EMBL/GenBank/DDBJ databases">
        <title>De novo Genome Sequence of Spirocheata sp.</title>
        <authorList>
            <person name="Shivani Y."/>
            <person name="Subhash Y."/>
            <person name="Tushar L."/>
            <person name="Sasikala C."/>
            <person name="Ramana C.V."/>
        </authorList>
    </citation>
    <scope>NUCLEOTIDE SEQUENCE [LARGE SCALE GENOMIC DNA]</scope>
    <source>
        <strain evidence="7 8">JC230</strain>
    </source>
</reference>
<keyword evidence="3" id="KW-0807">Transducer</keyword>
<proteinExistence type="inferred from homology"/>
<dbReference type="eggNOG" id="COG0840">
    <property type="taxonomic scope" value="Bacteria"/>
</dbReference>
<dbReference type="PROSITE" id="PS50111">
    <property type="entry name" value="CHEMOTAXIS_TRANSDUC_2"/>
    <property type="match status" value="1"/>
</dbReference>
<gene>
    <name evidence="7" type="ORF">DC28_01430</name>
</gene>
<evidence type="ECO:0000313" key="8">
    <source>
        <dbReference type="Proteomes" id="UP000029692"/>
    </source>
</evidence>
<dbReference type="STRING" id="1480694.DC28_01430"/>
<feature type="transmembrane region" description="Helical" evidence="4">
    <location>
        <begin position="271"/>
        <end position="290"/>
    </location>
</feature>
<accession>A0A098R199</accession>
<dbReference type="Pfam" id="PF00015">
    <property type="entry name" value="MCPsignal"/>
    <property type="match status" value="1"/>
</dbReference>
<evidence type="ECO:0000256" key="2">
    <source>
        <dbReference type="ARBA" id="ARBA00029447"/>
    </source>
</evidence>
<protein>
    <recommendedName>
        <fullName evidence="9">Methyl-accepting transducer domain-containing protein</fullName>
    </recommendedName>
</protein>
<evidence type="ECO:0000256" key="1">
    <source>
        <dbReference type="ARBA" id="ARBA00022500"/>
    </source>
</evidence>
<evidence type="ECO:0000256" key="4">
    <source>
        <dbReference type="SAM" id="Phobius"/>
    </source>
</evidence>
<keyword evidence="4" id="KW-1133">Transmembrane helix</keyword>
<feature type="transmembrane region" description="Helical" evidence="4">
    <location>
        <begin position="50"/>
        <end position="73"/>
    </location>
</feature>
<evidence type="ECO:0008006" key="9">
    <source>
        <dbReference type="Google" id="ProtNLM"/>
    </source>
</evidence>
<dbReference type="PANTHER" id="PTHR43531">
    <property type="entry name" value="PROTEIN ICFG"/>
    <property type="match status" value="1"/>
</dbReference>
<organism evidence="7 8">
    <name type="scientific">Spirochaeta lutea</name>
    <dbReference type="NCBI Taxonomy" id="1480694"/>
    <lineage>
        <taxon>Bacteria</taxon>
        <taxon>Pseudomonadati</taxon>
        <taxon>Spirochaetota</taxon>
        <taxon>Spirochaetia</taxon>
        <taxon>Spirochaetales</taxon>
        <taxon>Spirochaetaceae</taxon>
        <taxon>Spirochaeta</taxon>
    </lineage>
</organism>
<dbReference type="Proteomes" id="UP000029692">
    <property type="component" value="Unassembled WGS sequence"/>
</dbReference>
<dbReference type="PANTHER" id="PTHR43531:SF11">
    <property type="entry name" value="METHYL-ACCEPTING CHEMOTAXIS PROTEIN 3"/>
    <property type="match status" value="1"/>
</dbReference>
<dbReference type="GO" id="GO:0007165">
    <property type="term" value="P:signal transduction"/>
    <property type="evidence" value="ECO:0007669"/>
    <property type="project" value="UniProtKB-KW"/>
</dbReference>
<dbReference type="InterPro" id="IPR004089">
    <property type="entry name" value="MCPsignal_dom"/>
</dbReference>
<dbReference type="SUPFAM" id="SSF58104">
    <property type="entry name" value="Methyl-accepting chemotaxis protein (MCP) signaling domain"/>
    <property type="match status" value="1"/>
</dbReference>
<dbReference type="InterPro" id="IPR051310">
    <property type="entry name" value="MCP_chemotaxis"/>
</dbReference>
<sequence>MKQPAATISIRIVLNTVIVFLTALTVLTVTDYLLEGAVTASGTASGLFTYYLTFMTGNVLPILAVFGIFLYFYTGPIQRVAQALESSQAVAPKEMARAKGRIFALPRIILLLNFLSFFGGTILFFSTQGYFSDIASPRLWFQLVFTLSSSGVYAFVQTSMNNQVLARARSLMGIHRIEQQGFKDMSLNRKTMLITVLLALYGISYFVPKLVFAYEIELAYSAELQQVVLGQKSLAQAQEDFSRRFGDFSVPPAFSLEQRDFNAQQAQVRSSLFGAGIALAVIIALIALVYSRELIMQIRMQQRKMRDILEGSDALSERIAITSYDEVGQLSDLINRFMDLLAGMLTGIARSAGSISHSSQVVDGSISAASDAMHEIVTTVEQISSSSDDQALAVDSARKKILAMQESIRRIGSDMENQASFVEQTSGAMTEMAGNIASVSRNTQQANTLGEKLTRAARTGEEKIRQSVQAIGAVEEATDTVSAIVKVLSDIAGQTNLLAMNAAIEAAHAGDAGRGFAVVAAEIRKLAENSAVQAKEIVQQIGTMTSRVEAGVTQTREAGEAFRSILQDIQETTQLINEVSAAMVQQKAGTDEILSSVGSVVDASNSIKERTRELQDQSSVMDQQMQDLVQVATHIREATTEQSRSNVEVSQMISRLKETSQGNMEVVNQLQAILSKFQSAQLEKEGQQWTST</sequence>
<keyword evidence="4" id="KW-0812">Transmembrane</keyword>
<evidence type="ECO:0000259" key="6">
    <source>
        <dbReference type="PROSITE" id="PS50885"/>
    </source>
</evidence>
<dbReference type="GO" id="GO:0006935">
    <property type="term" value="P:chemotaxis"/>
    <property type="evidence" value="ECO:0007669"/>
    <property type="project" value="UniProtKB-KW"/>
</dbReference>
<name>A0A098R199_9SPIO</name>
<keyword evidence="1" id="KW-0145">Chemotaxis</keyword>
<dbReference type="GO" id="GO:0004888">
    <property type="term" value="F:transmembrane signaling receptor activity"/>
    <property type="evidence" value="ECO:0007669"/>
    <property type="project" value="TreeGrafter"/>
</dbReference>
<evidence type="ECO:0000259" key="5">
    <source>
        <dbReference type="PROSITE" id="PS50111"/>
    </source>
</evidence>
<dbReference type="OrthoDB" id="366232at2"/>
<dbReference type="GO" id="GO:0005886">
    <property type="term" value="C:plasma membrane"/>
    <property type="evidence" value="ECO:0007669"/>
    <property type="project" value="TreeGrafter"/>
</dbReference>
<feature type="domain" description="HAMP" evidence="6">
    <location>
        <begin position="292"/>
        <end position="346"/>
    </location>
</feature>
<evidence type="ECO:0000313" key="7">
    <source>
        <dbReference type="EMBL" id="KGE73890.1"/>
    </source>
</evidence>
<comment type="caution">
    <text evidence="7">The sequence shown here is derived from an EMBL/GenBank/DDBJ whole genome shotgun (WGS) entry which is preliminary data.</text>
</comment>
<dbReference type="PROSITE" id="PS50885">
    <property type="entry name" value="HAMP"/>
    <property type="match status" value="1"/>
</dbReference>
<keyword evidence="8" id="KW-1185">Reference proteome</keyword>
<dbReference type="InterPro" id="IPR003660">
    <property type="entry name" value="HAMP_dom"/>
</dbReference>
<keyword evidence="4" id="KW-0472">Membrane</keyword>
<dbReference type="Gene3D" id="1.10.287.950">
    <property type="entry name" value="Methyl-accepting chemotaxis protein"/>
    <property type="match status" value="1"/>
</dbReference>
<evidence type="ECO:0000256" key="3">
    <source>
        <dbReference type="PROSITE-ProRule" id="PRU00284"/>
    </source>
</evidence>
<feature type="transmembrane region" description="Helical" evidence="4">
    <location>
        <begin position="192"/>
        <end position="214"/>
    </location>
</feature>
<dbReference type="AlphaFoldDB" id="A0A098R199"/>
<dbReference type="Gene3D" id="6.10.340.10">
    <property type="match status" value="1"/>
</dbReference>
<dbReference type="EMBL" id="JNUP01000003">
    <property type="protein sequence ID" value="KGE73890.1"/>
    <property type="molecule type" value="Genomic_DNA"/>
</dbReference>
<comment type="similarity">
    <text evidence="2">Belongs to the methyl-accepting chemotaxis (MCP) protein family.</text>
</comment>
<feature type="transmembrane region" description="Helical" evidence="4">
    <location>
        <begin position="102"/>
        <end position="127"/>
    </location>
</feature>
<dbReference type="RefSeq" id="WP_037544955.1">
    <property type="nucleotide sequence ID" value="NZ_JNUP01000003.1"/>
</dbReference>
<feature type="transmembrane region" description="Helical" evidence="4">
    <location>
        <begin position="12"/>
        <end position="30"/>
    </location>
</feature>
<feature type="domain" description="Methyl-accepting transducer" evidence="5">
    <location>
        <begin position="393"/>
        <end position="615"/>
    </location>
</feature>